<dbReference type="InterPro" id="IPR036852">
    <property type="entry name" value="Peptidase_S8/S53_dom_sf"/>
</dbReference>
<dbReference type="PROSITE" id="PS51892">
    <property type="entry name" value="SUBTILASE"/>
    <property type="match status" value="1"/>
</dbReference>
<dbReference type="PANTHER" id="PTHR43806:SF11">
    <property type="entry name" value="CEREVISIN-RELATED"/>
    <property type="match status" value="1"/>
</dbReference>
<evidence type="ECO:0000256" key="1">
    <source>
        <dbReference type="ARBA" id="ARBA00011073"/>
    </source>
</evidence>
<evidence type="ECO:0000256" key="8">
    <source>
        <dbReference type="SAM" id="Coils"/>
    </source>
</evidence>
<comment type="caution">
    <text evidence="11">The sequence shown here is derived from an EMBL/GenBank/DDBJ whole genome shotgun (WGS) entry which is preliminary data.</text>
</comment>
<evidence type="ECO:0000313" key="12">
    <source>
        <dbReference type="Proteomes" id="UP001203207"/>
    </source>
</evidence>
<feature type="region of interest" description="Disordered" evidence="9">
    <location>
        <begin position="32"/>
        <end position="68"/>
    </location>
</feature>
<name>A0AAE3FYL9_9EURY</name>
<dbReference type="PRINTS" id="PR00723">
    <property type="entry name" value="SUBTILISIN"/>
</dbReference>
<dbReference type="InterPro" id="IPR015500">
    <property type="entry name" value="Peptidase_S8_subtilisin-rel"/>
</dbReference>
<dbReference type="InterPro" id="IPR022398">
    <property type="entry name" value="Peptidase_S8_His-AS"/>
</dbReference>
<keyword evidence="4 6" id="KW-0720">Serine protease</keyword>
<dbReference type="GO" id="GO:0030246">
    <property type="term" value="F:carbohydrate binding"/>
    <property type="evidence" value="ECO:0007669"/>
    <property type="project" value="InterPro"/>
</dbReference>
<proteinExistence type="inferred from homology"/>
<dbReference type="Proteomes" id="UP001203207">
    <property type="component" value="Unassembled WGS sequence"/>
</dbReference>
<keyword evidence="3 6" id="KW-0378">Hydrolase</keyword>
<dbReference type="Pfam" id="PF00082">
    <property type="entry name" value="Peptidase_S8"/>
    <property type="match status" value="1"/>
</dbReference>
<dbReference type="RefSeq" id="WP_250584556.1">
    <property type="nucleotide sequence ID" value="NZ_JAKRVX010000004.1"/>
</dbReference>
<reference evidence="11" key="2">
    <citation type="submission" date="2022-02" db="EMBL/GenBank/DDBJ databases">
        <authorList>
            <person name="Elcheninov A.G."/>
            <person name="Sorokin D.Y."/>
            <person name="Kublanov I.V."/>
        </authorList>
    </citation>
    <scope>NUCLEOTIDE SEQUENCE</scope>
    <source>
        <strain evidence="11">AArc-St2</strain>
    </source>
</reference>
<evidence type="ECO:0000256" key="9">
    <source>
        <dbReference type="SAM" id="MobiDB-lite"/>
    </source>
</evidence>
<dbReference type="PANTHER" id="PTHR43806">
    <property type="entry name" value="PEPTIDASE S8"/>
    <property type="match status" value="1"/>
</dbReference>
<feature type="compositionally biased region" description="Acidic residues" evidence="9">
    <location>
        <begin position="53"/>
        <end position="67"/>
    </location>
</feature>
<evidence type="ECO:0000259" key="10">
    <source>
        <dbReference type="Pfam" id="PF00082"/>
    </source>
</evidence>
<evidence type="ECO:0000256" key="7">
    <source>
        <dbReference type="RuleBase" id="RU003355"/>
    </source>
</evidence>
<dbReference type="InterPro" id="IPR013784">
    <property type="entry name" value="Carb-bd-like_fold"/>
</dbReference>
<dbReference type="Gene3D" id="2.60.40.1120">
    <property type="entry name" value="Carboxypeptidase-like, regulatory domain"/>
    <property type="match status" value="2"/>
</dbReference>
<evidence type="ECO:0000256" key="4">
    <source>
        <dbReference type="ARBA" id="ARBA00022825"/>
    </source>
</evidence>
<feature type="active site" description="Charge relay system" evidence="5 6">
    <location>
        <position position="252"/>
    </location>
</feature>
<comment type="similarity">
    <text evidence="1 6 7">Belongs to the peptidase S8 family.</text>
</comment>
<organism evidence="11 12">
    <name type="scientific">Natronocalculus amylovorans</name>
    <dbReference type="NCBI Taxonomy" id="2917812"/>
    <lineage>
        <taxon>Archaea</taxon>
        <taxon>Methanobacteriati</taxon>
        <taxon>Methanobacteriota</taxon>
        <taxon>Stenosarchaea group</taxon>
        <taxon>Halobacteria</taxon>
        <taxon>Halobacteriales</taxon>
        <taxon>Haloferacaceae</taxon>
        <taxon>Natronocalculus</taxon>
    </lineage>
</organism>
<protein>
    <submittedName>
        <fullName evidence="11">S8 family serine peptidase</fullName>
    </submittedName>
</protein>
<dbReference type="SUPFAM" id="SSF52743">
    <property type="entry name" value="Subtilisin-like"/>
    <property type="match status" value="1"/>
</dbReference>
<dbReference type="SUPFAM" id="SSF49452">
    <property type="entry name" value="Starch-binding domain-like"/>
    <property type="match status" value="1"/>
</dbReference>
<keyword evidence="8" id="KW-0175">Coiled coil</keyword>
<keyword evidence="12" id="KW-1185">Reference proteome</keyword>
<dbReference type="PROSITE" id="PS00138">
    <property type="entry name" value="SUBTILASE_SER"/>
    <property type="match status" value="1"/>
</dbReference>
<sequence>MNYSPKFSTVLAIFFAAIMLTTPVAMAAPGVDSSNSGEIPDASLDEVQTQSPDEVEVSSELESEDSNGEITEVLVRLDADSSQFRSNVEDEVDSVSDEQEQLKQDAEITQQTLERYAESDEGIEIINSFWLVNAALVEIDTEETDLDDIASVDGVSELHPNYNVELVEPDGDVDSNEFGDADYTYGLEQINAPNVWDDFDTQGEDTSVAVVDTGINADHIEFADRDEIDDNWAAFDFNGLEMDTEPFDENGHGTHVAGTVLGGDASGTSIGVAPDAELIPINVFPDPDGGTTLAAIIGGLENAVEQGADVANFSLGGAGFAAIYIDLVKNAKEAGTLIVSSSGNDGPGSDGTPANVFNSSAIGATDENAQVTDFSTGSEVDTEATWGTIAPSSWPDEYVTPDFSAPGADVMSSYVPGDDEYTALSGTSMAAPHVAGAAALLMSEHDLSPSEVKDLLEETATKPNPSEISSATIGDAEMVSSGQGDNLFDDDVADVRYGYGIADVYAAFIYLDENTATIEGEVTDGEDAVGEQIVDVDDPGIRSVKTDDDGEFVVDVVAGEYEFSVDSFGETASETVSVGDGETETVSLELSNVAAVELLQSQPPEVASGDGFDIAVNAANIEEIIVDFGEDSTVSKENVTVMLGEDEIELGVPTDLTDEEDLFTGEAVISVTTDADAGESLELVHTFTGSGSDIEDVSSGVTQVLAEDAEPENVELVEFDAADEVIPSQPSLAGTVTLENPGDFTQDVTVAHSIISPPLGLFPEQVTVGAGETVEVDIGPYNWFVIGDPGISINHRVDVFQDGSTVESGVETTEFVGATGSAGTVTDVDTGEPIVGATVTVTDPAGEEFVGISGVSGEYDVGGPELPGTYTVEVAHDGYVTTETEVDVEDGPVQADVELVSDPVYEFSMDADEVYSIGIPGPIEGDTVGDVIEADTEGVIYAYDPETGGWTQAAVDDSVSALDALVVIPTEDANASIELAGDAGDSSTAAPVDRNIEEGWNFIAPSSYNTPDNAFVTTSEELRILQIGSHTEPASGMAIDGEFSDGSLFDDVGSEVVNPFSGYFVFVDDDGVHSGELYDGLSLADANERLNLDTEAFSVDIVGENSDQLITDASVTVENTSFATVSTDASTGSDGIIGLNHLPEDEEQVLSIEADGFVDDRVTADNDSSVTLQEERFFQIDDFEISETTLEPGQEFEVEYTVTNVGAETAMQAVEVEFGQNVQLARSEMDTFAISSQMIELEPGESETVTVTDVVSEQQPVAPQEVAVITNAAGADLQDTEAIDVEVIPEIDEVELSFNEQAVGVDEEGDQAVVVEDVTAEAGQYVVITEDGEDVTEVGAVQLNDRVVGEDVVVPVDDATPGTHVAHIVEDLSEFTDESADTSDEESVLVTDDADVLDAVLTFEDDSFDSETDVVTVEEASVFDGADDERNFTVDLHPTDADGNIIADEAVGQSANLTGENTDVSIDLDENITATDEYVAMIHLGDSEEPLSTPALTAAAGSGFAPVVDSAEVEIVPDVGFMIESLDAPESVLLGQSFEAEATIKNVRDDTATQTVTFEFDGDEIAAEDVEIEGGETETIVFGPVDSEDIGAGEFEHRVSTDDDYETAPIEITSTNVELNEQALGTDADGEDAILVDDVSAGAGLYVVVTDTDLNEVGSVQLEESLANESVTVPVDSTAGTHVAHVTSNPNDLESMDTDSSQENLLVNDAASIFAATLEFGDQDVDAGAEEVNVSVANLVDGMDDDTEFVVDLHPTTEDGDIIGDEAVGQSETITGENEEVTIELEEELEESDEFVAMLHVGPSGEPLSTPPILTLDGDELVPVVDSGEVTVDDDEQASMTAPATVAVAGL</sequence>
<feature type="domain" description="Peptidase S8/S53" evidence="10">
    <location>
        <begin position="203"/>
        <end position="485"/>
    </location>
</feature>
<dbReference type="InterPro" id="IPR000209">
    <property type="entry name" value="Peptidase_S8/S53_dom"/>
</dbReference>
<evidence type="ECO:0000256" key="6">
    <source>
        <dbReference type="PROSITE-ProRule" id="PRU01240"/>
    </source>
</evidence>
<feature type="active site" description="Charge relay system" evidence="5 6">
    <location>
        <position position="428"/>
    </location>
</feature>
<feature type="coiled-coil region" evidence="8">
    <location>
        <begin position="85"/>
        <end position="119"/>
    </location>
</feature>
<dbReference type="GO" id="GO:0004252">
    <property type="term" value="F:serine-type endopeptidase activity"/>
    <property type="evidence" value="ECO:0007669"/>
    <property type="project" value="UniProtKB-UniRule"/>
</dbReference>
<evidence type="ECO:0000313" key="11">
    <source>
        <dbReference type="EMBL" id="MCL9817443.1"/>
    </source>
</evidence>
<keyword evidence="2 6" id="KW-0645">Protease</keyword>
<dbReference type="PROSITE" id="PS00137">
    <property type="entry name" value="SUBTILASE_HIS"/>
    <property type="match status" value="1"/>
</dbReference>
<dbReference type="Gene3D" id="3.40.50.200">
    <property type="entry name" value="Peptidase S8/S53 domain"/>
    <property type="match status" value="1"/>
</dbReference>
<gene>
    <name evidence="11" type="ORF">AArcSt2_10860</name>
</gene>
<dbReference type="Pfam" id="PF13620">
    <property type="entry name" value="CarboxypepD_reg"/>
    <property type="match status" value="1"/>
</dbReference>
<dbReference type="EMBL" id="JAKRVX010000004">
    <property type="protein sequence ID" value="MCL9817443.1"/>
    <property type="molecule type" value="Genomic_DNA"/>
</dbReference>
<dbReference type="Gene3D" id="2.60.40.10">
    <property type="entry name" value="Immunoglobulins"/>
    <property type="match status" value="2"/>
</dbReference>
<dbReference type="InterPro" id="IPR013783">
    <property type="entry name" value="Ig-like_fold"/>
</dbReference>
<accession>A0AAE3FYL9</accession>
<evidence type="ECO:0000256" key="3">
    <source>
        <dbReference type="ARBA" id="ARBA00022801"/>
    </source>
</evidence>
<dbReference type="GO" id="GO:0006508">
    <property type="term" value="P:proteolysis"/>
    <property type="evidence" value="ECO:0007669"/>
    <property type="project" value="UniProtKB-KW"/>
</dbReference>
<dbReference type="InterPro" id="IPR050131">
    <property type="entry name" value="Peptidase_S8_subtilisin-like"/>
</dbReference>
<dbReference type="InterPro" id="IPR008969">
    <property type="entry name" value="CarboxyPept-like_regulatory"/>
</dbReference>
<evidence type="ECO:0000256" key="5">
    <source>
        <dbReference type="PIRSR" id="PIRSR615500-1"/>
    </source>
</evidence>
<evidence type="ECO:0000256" key="2">
    <source>
        <dbReference type="ARBA" id="ARBA00022670"/>
    </source>
</evidence>
<dbReference type="PROSITE" id="PS00136">
    <property type="entry name" value="SUBTILASE_ASP"/>
    <property type="match status" value="1"/>
</dbReference>
<dbReference type="InterPro" id="IPR023827">
    <property type="entry name" value="Peptidase_S8_Asp-AS"/>
</dbReference>
<dbReference type="InterPro" id="IPR023828">
    <property type="entry name" value="Peptidase_S8_Ser-AS"/>
</dbReference>
<dbReference type="SUPFAM" id="SSF49464">
    <property type="entry name" value="Carboxypeptidase regulatory domain-like"/>
    <property type="match status" value="1"/>
</dbReference>
<reference evidence="11" key="1">
    <citation type="journal article" date="2022" name="Syst. Appl. Microbiol.">
        <title>Natronocalculus amylovorans gen. nov., sp. nov., and Natranaeroarchaeum aerophilus sp. nov., dominant culturable amylolytic natronoarchaea from hypersaline soda lakes in southwestern Siberia.</title>
        <authorList>
            <person name="Sorokin D.Y."/>
            <person name="Elcheninov A.G."/>
            <person name="Khizhniak T.V."/>
            <person name="Koenen M."/>
            <person name="Bale N.J."/>
            <person name="Damste J.S.S."/>
            <person name="Kublanov I.V."/>
        </authorList>
    </citation>
    <scope>NUCLEOTIDE SEQUENCE</scope>
    <source>
        <strain evidence="11">AArc-St2</strain>
    </source>
</reference>
<feature type="active site" description="Charge relay system" evidence="5 6">
    <location>
        <position position="212"/>
    </location>
</feature>